<reference evidence="1 2" key="1">
    <citation type="submission" date="2021-04" db="EMBL/GenBank/DDBJ databases">
        <title>Nocardia tengchongensis.</title>
        <authorList>
            <person name="Zhuang k."/>
            <person name="Ran Y."/>
            <person name="Li W."/>
        </authorList>
    </citation>
    <scope>NUCLEOTIDE SEQUENCE [LARGE SCALE GENOMIC DNA]</scope>
    <source>
        <strain evidence="1 2">CFH S0057</strain>
    </source>
</reference>
<accession>A0ABX8CLL0</accession>
<evidence type="ECO:0000313" key="2">
    <source>
        <dbReference type="Proteomes" id="UP000683310"/>
    </source>
</evidence>
<dbReference type="Proteomes" id="UP000683310">
    <property type="component" value="Chromosome"/>
</dbReference>
<sequence length="125" mass="13799">MLAIAEVDQALARLDADRGEIAANLAELEHHPGVRFLDEVPPTGVSAARWAAARARLDRLWAELRMFEGVVAQAHRIRARPGVPELTELLRYRRAHELLHSTPCDLAAATGAVTEYQRAITEKTA</sequence>
<proteinExistence type="predicted"/>
<evidence type="ECO:0008006" key="3">
    <source>
        <dbReference type="Google" id="ProtNLM"/>
    </source>
</evidence>
<gene>
    <name evidence="1" type="ORF">KHQ06_29215</name>
</gene>
<keyword evidence="2" id="KW-1185">Reference proteome</keyword>
<name>A0ABX8CLL0_9NOCA</name>
<organism evidence="1 2">
    <name type="scientific">Nocardia tengchongensis</name>
    <dbReference type="NCBI Taxonomy" id="2055889"/>
    <lineage>
        <taxon>Bacteria</taxon>
        <taxon>Bacillati</taxon>
        <taxon>Actinomycetota</taxon>
        <taxon>Actinomycetes</taxon>
        <taxon>Mycobacteriales</taxon>
        <taxon>Nocardiaceae</taxon>
        <taxon>Nocardia</taxon>
    </lineage>
</organism>
<dbReference type="EMBL" id="CP074371">
    <property type="protein sequence ID" value="QVI20251.1"/>
    <property type="molecule type" value="Genomic_DNA"/>
</dbReference>
<protein>
    <recommendedName>
        <fullName evidence="3">DUF222 domain-containing protein</fullName>
    </recommendedName>
</protein>
<evidence type="ECO:0000313" key="1">
    <source>
        <dbReference type="EMBL" id="QVI20251.1"/>
    </source>
</evidence>